<dbReference type="Proteomes" id="UP001152795">
    <property type="component" value="Unassembled WGS sequence"/>
</dbReference>
<dbReference type="InterPro" id="IPR001025">
    <property type="entry name" value="BAH_dom"/>
</dbReference>
<evidence type="ECO:0000313" key="1">
    <source>
        <dbReference type="EMBL" id="CAB4027548.1"/>
    </source>
</evidence>
<dbReference type="PROSITE" id="PS51038">
    <property type="entry name" value="BAH"/>
    <property type="match status" value="1"/>
</dbReference>
<feature type="non-terminal residue" evidence="1">
    <location>
        <position position="1"/>
    </location>
</feature>
<dbReference type="EMBL" id="CACRXK020014870">
    <property type="protein sequence ID" value="CAB4027548.1"/>
    <property type="molecule type" value="Genomic_DNA"/>
</dbReference>
<dbReference type="OrthoDB" id="5376140at2759"/>
<name>A0A7D9JDL8_PARCT</name>
<proteinExistence type="predicted"/>
<comment type="caution">
    <text evidence="1">The sequence shown here is derived from an EMBL/GenBank/DDBJ whole genome shotgun (WGS) entry which is preliminary data.</text>
</comment>
<dbReference type="SMART" id="SM00439">
    <property type="entry name" value="BAH"/>
    <property type="match status" value="1"/>
</dbReference>
<dbReference type="AlphaFoldDB" id="A0A7D9JDL8"/>
<dbReference type="Pfam" id="PF01426">
    <property type="entry name" value="BAH"/>
    <property type="match status" value="1"/>
</dbReference>
<accession>A0A7D9JDL8</accession>
<dbReference type="GO" id="GO:0003682">
    <property type="term" value="F:chromatin binding"/>
    <property type="evidence" value="ECO:0007669"/>
    <property type="project" value="InterPro"/>
</dbReference>
<gene>
    <name evidence="1" type="ORF">PACLA_8A046320</name>
</gene>
<dbReference type="Gene3D" id="2.30.30.490">
    <property type="match status" value="1"/>
</dbReference>
<organism evidence="1 2">
    <name type="scientific">Paramuricea clavata</name>
    <name type="common">Red gorgonian</name>
    <name type="synonym">Violescent sea-whip</name>
    <dbReference type="NCBI Taxonomy" id="317549"/>
    <lineage>
        <taxon>Eukaryota</taxon>
        <taxon>Metazoa</taxon>
        <taxon>Cnidaria</taxon>
        <taxon>Anthozoa</taxon>
        <taxon>Octocorallia</taxon>
        <taxon>Malacalcyonacea</taxon>
        <taxon>Plexauridae</taxon>
        <taxon>Paramuricea</taxon>
    </lineage>
</organism>
<protein>
    <submittedName>
        <fullName evidence="1">DNA (Cytosine-5)-methyltransferase 1 isoform X2</fullName>
    </submittedName>
</protein>
<evidence type="ECO:0000313" key="2">
    <source>
        <dbReference type="Proteomes" id="UP001152795"/>
    </source>
</evidence>
<sequence>MFLLGLNRTCHLVVSLSISMALILPPTISNMEFHKYDEDEYPEYYRKSSDYIKGSNTDVPQPFRIGEILSITCKASYSLKDETADIKLKVRKLYRPENTHKGAKCGYQTDYNLLYCSIEETAVVGINMLIGKCFISCEADLDLSVREYTAQGPDRFYFREAYNAKTQEVEDVPSEWRKLTYKGK</sequence>
<keyword evidence="2" id="KW-1185">Reference proteome</keyword>
<dbReference type="InterPro" id="IPR043151">
    <property type="entry name" value="BAH_sf"/>
</dbReference>
<reference evidence="1" key="1">
    <citation type="submission" date="2020-04" db="EMBL/GenBank/DDBJ databases">
        <authorList>
            <person name="Alioto T."/>
            <person name="Alioto T."/>
            <person name="Gomez Garrido J."/>
        </authorList>
    </citation>
    <scope>NUCLEOTIDE SEQUENCE</scope>
    <source>
        <strain evidence="1">A484AB</strain>
    </source>
</reference>